<evidence type="ECO:0000256" key="1">
    <source>
        <dbReference type="SAM" id="Phobius"/>
    </source>
</evidence>
<gene>
    <name evidence="2" type="ORF">GCM10008957_01330</name>
</gene>
<keyword evidence="1" id="KW-1133">Transmembrane helix</keyword>
<keyword evidence="3" id="KW-1185">Reference proteome</keyword>
<reference evidence="2" key="2">
    <citation type="submission" date="2020-09" db="EMBL/GenBank/DDBJ databases">
        <authorList>
            <person name="Sun Q."/>
            <person name="Ohkuma M."/>
        </authorList>
    </citation>
    <scope>NUCLEOTIDE SEQUENCE</scope>
    <source>
        <strain evidence="2">JCM 31311</strain>
    </source>
</reference>
<name>A0A918EZ94_9DEIO</name>
<dbReference type="EMBL" id="BMQL01000001">
    <property type="protein sequence ID" value="GGQ93101.1"/>
    <property type="molecule type" value="Genomic_DNA"/>
</dbReference>
<protein>
    <submittedName>
        <fullName evidence="2">Uncharacterized protein</fullName>
    </submittedName>
</protein>
<proteinExistence type="predicted"/>
<dbReference type="RefSeq" id="WP_189087553.1">
    <property type="nucleotide sequence ID" value="NZ_BMQL01000001.1"/>
</dbReference>
<evidence type="ECO:0000313" key="2">
    <source>
        <dbReference type="EMBL" id="GGQ93101.1"/>
    </source>
</evidence>
<evidence type="ECO:0000313" key="3">
    <source>
        <dbReference type="Proteomes" id="UP000603865"/>
    </source>
</evidence>
<comment type="caution">
    <text evidence="2">The sequence shown here is derived from an EMBL/GenBank/DDBJ whole genome shotgun (WGS) entry which is preliminary data.</text>
</comment>
<keyword evidence="1" id="KW-0812">Transmembrane</keyword>
<dbReference type="AlphaFoldDB" id="A0A918EZ94"/>
<keyword evidence="1" id="KW-0472">Membrane</keyword>
<feature type="transmembrane region" description="Helical" evidence="1">
    <location>
        <begin position="37"/>
        <end position="55"/>
    </location>
</feature>
<accession>A0A918EZ94</accession>
<reference evidence="2" key="1">
    <citation type="journal article" date="2014" name="Int. J. Syst. Evol. Microbiol.">
        <title>Complete genome sequence of Corynebacterium casei LMG S-19264T (=DSM 44701T), isolated from a smear-ripened cheese.</title>
        <authorList>
            <consortium name="US DOE Joint Genome Institute (JGI-PGF)"/>
            <person name="Walter F."/>
            <person name="Albersmeier A."/>
            <person name="Kalinowski J."/>
            <person name="Ruckert C."/>
        </authorList>
    </citation>
    <scope>NUCLEOTIDE SEQUENCE</scope>
    <source>
        <strain evidence="2">JCM 31311</strain>
    </source>
</reference>
<dbReference type="Proteomes" id="UP000603865">
    <property type="component" value="Unassembled WGS sequence"/>
</dbReference>
<organism evidence="2 3">
    <name type="scientific">Deinococcus ruber</name>
    <dbReference type="NCBI Taxonomy" id="1848197"/>
    <lineage>
        <taxon>Bacteria</taxon>
        <taxon>Thermotogati</taxon>
        <taxon>Deinococcota</taxon>
        <taxon>Deinococci</taxon>
        <taxon>Deinococcales</taxon>
        <taxon>Deinococcaceae</taxon>
        <taxon>Deinococcus</taxon>
    </lineage>
</organism>
<sequence>MALWLFVILICLSASFVLYLSLGPLRRAPNAGMLRLIALVQYAAALLLAAARLLGKA</sequence>